<organism evidence="6 7">
    <name type="scientific">Mammaliicoccus stepanovicii</name>
    <dbReference type="NCBI Taxonomy" id="643214"/>
    <lineage>
        <taxon>Bacteria</taxon>
        <taxon>Bacillati</taxon>
        <taxon>Bacillota</taxon>
        <taxon>Bacilli</taxon>
        <taxon>Bacillales</taxon>
        <taxon>Staphylococcaceae</taxon>
        <taxon>Mammaliicoccus</taxon>
    </lineage>
</organism>
<sequence length="280" mass="32303">MKLLKYIANESIVLKTFLYEQGISRKSLSAIKQNGALLVNEQPVTVRKILRQHDVIKVYLPDEVPSAYLEPFEMDLNILFEDEWLIIISKPPLVSTAPSRDHPHHSLVEAVLFYMQKNNEKTIPHIVTRLDRGTSGIIIFTKHQLIHHMLSQIEIKKYYLAVVCGVLKRQNGQIIEPIGRSPHSIIERIVSTEGKFAQTNYELLDSNETHSLLKLQLLTGRTHQIRVHLAHIGYPILGDSLYGKVNNQYKHQLLQCYIVDFCHPITKENILIKDDLHYHL</sequence>
<dbReference type="GO" id="GO:0003723">
    <property type="term" value="F:RNA binding"/>
    <property type="evidence" value="ECO:0007669"/>
    <property type="project" value="InterPro"/>
</dbReference>
<dbReference type="InterPro" id="IPR006224">
    <property type="entry name" value="PsdUridine_synth_RluA-like_CS"/>
</dbReference>
<dbReference type="AlphaFoldDB" id="A0A239ZSG0"/>
<comment type="similarity">
    <text evidence="2 4">Belongs to the pseudouridine synthase RluA family.</text>
</comment>
<keyword evidence="4 6" id="KW-0413">Isomerase</keyword>
<dbReference type="Gene3D" id="3.30.2350.10">
    <property type="entry name" value="Pseudouridine synthase"/>
    <property type="match status" value="1"/>
</dbReference>
<comment type="function">
    <text evidence="4">Responsible for synthesis of pseudouridine from uracil.</text>
</comment>
<evidence type="ECO:0000256" key="3">
    <source>
        <dbReference type="PIRSR" id="PIRSR606225-1"/>
    </source>
</evidence>
<gene>
    <name evidence="6" type="primary">rluD_2</name>
    <name evidence="6" type="ORF">SAMEA4384403_01853</name>
</gene>
<dbReference type="Proteomes" id="UP000242084">
    <property type="component" value="Chromosome 1"/>
</dbReference>
<dbReference type="GO" id="GO:0000455">
    <property type="term" value="P:enzyme-directed rRNA pseudouridine synthesis"/>
    <property type="evidence" value="ECO:0007669"/>
    <property type="project" value="TreeGrafter"/>
</dbReference>
<dbReference type="NCBIfam" id="TIGR00005">
    <property type="entry name" value="rluA_subfam"/>
    <property type="match status" value="1"/>
</dbReference>
<protein>
    <recommendedName>
        <fullName evidence="4">Pseudouridine synthase</fullName>
        <ecNumber evidence="4">5.4.99.-</ecNumber>
    </recommendedName>
</protein>
<dbReference type="Pfam" id="PF00849">
    <property type="entry name" value="PseudoU_synth_2"/>
    <property type="match status" value="1"/>
</dbReference>
<dbReference type="InterPro" id="IPR006145">
    <property type="entry name" value="PsdUridine_synth_RsuA/RluA"/>
</dbReference>
<evidence type="ECO:0000313" key="6">
    <source>
        <dbReference type="EMBL" id="SNV73947.1"/>
    </source>
</evidence>
<dbReference type="RefSeq" id="WP_095088848.1">
    <property type="nucleotide sequence ID" value="NZ_BMDM01000001.1"/>
</dbReference>
<evidence type="ECO:0000256" key="4">
    <source>
        <dbReference type="RuleBase" id="RU362028"/>
    </source>
</evidence>
<accession>A0A239ZSG0</accession>
<dbReference type="EC" id="5.4.99.-" evidence="4"/>
<dbReference type="KEGG" id="sste:SAMEA4384403_1853"/>
<dbReference type="InterPro" id="IPR006225">
    <property type="entry name" value="PsdUridine_synth_RluC/D"/>
</dbReference>
<evidence type="ECO:0000256" key="1">
    <source>
        <dbReference type="ARBA" id="ARBA00000073"/>
    </source>
</evidence>
<comment type="catalytic activity">
    <reaction evidence="1 4">
        <text>a uridine in RNA = a pseudouridine in RNA</text>
        <dbReference type="Rhea" id="RHEA:48348"/>
        <dbReference type="Rhea" id="RHEA-COMP:12068"/>
        <dbReference type="Rhea" id="RHEA-COMP:12069"/>
        <dbReference type="ChEBI" id="CHEBI:65314"/>
        <dbReference type="ChEBI" id="CHEBI:65315"/>
    </reaction>
</comment>
<name>A0A239ZSG0_9STAP</name>
<evidence type="ECO:0000259" key="5">
    <source>
        <dbReference type="Pfam" id="PF00849"/>
    </source>
</evidence>
<dbReference type="OrthoDB" id="9807829at2"/>
<reference evidence="6 7" key="1">
    <citation type="submission" date="2017-06" db="EMBL/GenBank/DDBJ databases">
        <authorList>
            <consortium name="Pathogen Informatics"/>
        </authorList>
    </citation>
    <scope>NUCLEOTIDE SEQUENCE [LARGE SCALE GENOMIC DNA]</scope>
    <source>
        <strain evidence="6 7">NCTC13839</strain>
    </source>
</reference>
<proteinExistence type="inferred from homology"/>
<dbReference type="SUPFAM" id="SSF55120">
    <property type="entry name" value="Pseudouridine synthase"/>
    <property type="match status" value="1"/>
</dbReference>
<dbReference type="GO" id="GO:0140098">
    <property type="term" value="F:catalytic activity, acting on RNA"/>
    <property type="evidence" value="ECO:0007669"/>
    <property type="project" value="UniProtKB-ARBA"/>
</dbReference>
<dbReference type="InterPro" id="IPR020103">
    <property type="entry name" value="PsdUridine_synth_cat_dom_sf"/>
</dbReference>
<evidence type="ECO:0000256" key="2">
    <source>
        <dbReference type="ARBA" id="ARBA00010876"/>
    </source>
</evidence>
<dbReference type="PROSITE" id="PS01129">
    <property type="entry name" value="PSI_RLU"/>
    <property type="match status" value="1"/>
</dbReference>
<dbReference type="PANTHER" id="PTHR21600:SF35">
    <property type="entry name" value="PSEUDOURIDINE SYNTHASE"/>
    <property type="match status" value="1"/>
</dbReference>
<dbReference type="InterPro" id="IPR050188">
    <property type="entry name" value="RluA_PseudoU_synthase"/>
</dbReference>
<evidence type="ECO:0000313" key="7">
    <source>
        <dbReference type="Proteomes" id="UP000242084"/>
    </source>
</evidence>
<dbReference type="PANTHER" id="PTHR21600">
    <property type="entry name" value="MITOCHONDRIAL RNA PSEUDOURIDINE SYNTHASE"/>
    <property type="match status" value="1"/>
</dbReference>
<dbReference type="GO" id="GO:0009982">
    <property type="term" value="F:pseudouridine synthase activity"/>
    <property type="evidence" value="ECO:0007669"/>
    <property type="project" value="InterPro"/>
</dbReference>
<feature type="active site" evidence="3">
    <location>
        <position position="131"/>
    </location>
</feature>
<dbReference type="CDD" id="cd02869">
    <property type="entry name" value="PseudoU_synth_RluA_like"/>
    <property type="match status" value="1"/>
</dbReference>
<dbReference type="EMBL" id="LT906462">
    <property type="protein sequence ID" value="SNV73947.1"/>
    <property type="molecule type" value="Genomic_DNA"/>
</dbReference>
<feature type="domain" description="Pseudouridine synthase RsuA/RluA-like" evidence="5">
    <location>
        <begin position="85"/>
        <end position="231"/>
    </location>
</feature>
<keyword evidence="7" id="KW-1185">Reference proteome</keyword>